<dbReference type="Proteomes" id="UP000279962">
    <property type="component" value="Chromosome"/>
</dbReference>
<dbReference type="RefSeq" id="WP_087553393.1">
    <property type="nucleotide sequence ID" value="NZ_CP033133.1"/>
</dbReference>
<accession>A0A3G2T2U7</accession>
<protein>
    <submittedName>
        <fullName evidence="1">Uncharacterized protein</fullName>
    </submittedName>
</protein>
<name>A0A3G2T2U7_9GAMM</name>
<proteinExistence type="predicted"/>
<sequence>MQQTEIDGVGIVAQKLESLIESMMNVGFDFSDCGPTVFILELTTEQLNKVVETIGFDYPYLRAEFDTTAYTLDNGQQGNLIKREYTFLQFKLVEK</sequence>
<dbReference type="EMBL" id="CP033133">
    <property type="protein sequence ID" value="AYO54401.1"/>
    <property type="molecule type" value="Genomic_DNA"/>
</dbReference>
<evidence type="ECO:0000313" key="1">
    <source>
        <dbReference type="EMBL" id="AYO54401.1"/>
    </source>
</evidence>
<gene>
    <name evidence="1" type="ORF">CDG68_12470</name>
</gene>
<dbReference type="AlphaFoldDB" id="A0A3G2T2U7"/>
<organism evidence="1 2">
    <name type="scientific">Acinetobacter wuhouensis</name>
    <dbReference type="NCBI Taxonomy" id="1879050"/>
    <lineage>
        <taxon>Bacteria</taxon>
        <taxon>Pseudomonadati</taxon>
        <taxon>Pseudomonadota</taxon>
        <taxon>Gammaproteobacteria</taxon>
        <taxon>Moraxellales</taxon>
        <taxon>Moraxellaceae</taxon>
        <taxon>Acinetobacter</taxon>
    </lineage>
</organism>
<reference evidence="1 2" key="1">
    <citation type="submission" date="2018-10" db="EMBL/GenBank/DDBJ databases">
        <title>The complete genome of Acinetobacter wuhouensis strain WCHAW010062.</title>
        <authorList>
            <person name="Hu Y."/>
            <person name="Long H."/>
            <person name="Feng Y."/>
            <person name="Zong Z."/>
        </authorList>
    </citation>
    <scope>NUCLEOTIDE SEQUENCE [LARGE SCALE GENOMIC DNA]</scope>
    <source>
        <strain evidence="1 2">WCHAW010062</strain>
    </source>
</reference>
<evidence type="ECO:0000313" key="2">
    <source>
        <dbReference type="Proteomes" id="UP000279962"/>
    </source>
</evidence>